<sequence>MNIAVIYAGGMGSRLHNYSRPKQFIEFRSKPIVIYTIEIFQRISAVDGIVVVCLEDWIPYLRHEVEKYNLDKVLHIVPGGRKGQDSIYNGLVCVKDHYPDDTMVLIHDGVRPLAMDKTILECIEVANEKGNCVVVVPAMETIVVEGENGDWSVPNRSNCYVARAPQCFRLGDVMAAHRKALKEEKHDFIDTCTMMKYYGYKFNTILGTAENIKITTPADCFMFRAIIEAREEGVVFGL</sequence>
<dbReference type="CDD" id="cd02516">
    <property type="entry name" value="CDP-ME_synthetase"/>
    <property type="match status" value="1"/>
</dbReference>
<dbReference type="PROSITE" id="PS01295">
    <property type="entry name" value="ISPD"/>
    <property type="match status" value="1"/>
</dbReference>
<reference evidence="3 4" key="1">
    <citation type="submission" date="2016-10" db="EMBL/GenBank/DDBJ databases">
        <authorList>
            <person name="de Groot N.N."/>
        </authorList>
    </citation>
    <scope>NUCLEOTIDE SEQUENCE [LARGE SCALE GENOMIC DNA]</scope>
    <source>
        <strain evidence="3 4">AR32</strain>
    </source>
</reference>
<evidence type="ECO:0000256" key="1">
    <source>
        <dbReference type="ARBA" id="ARBA00022679"/>
    </source>
</evidence>
<dbReference type="PANTHER" id="PTHR32125">
    <property type="entry name" value="2-C-METHYL-D-ERYTHRITOL 4-PHOSPHATE CYTIDYLYLTRANSFERASE, CHLOROPLASTIC"/>
    <property type="match status" value="1"/>
</dbReference>
<dbReference type="InterPro" id="IPR034683">
    <property type="entry name" value="IspD/TarI"/>
</dbReference>
<evidence type="ECO:0000313" key="4">
    <source>
        <dbReference type="Proteomes" id="UP000236735"/>
    </source>
</evidence>
<organism evidence="3 4">
    <name type="scientific">Xylanibacter ruminicola</name>
    <name type="common">Prevotella ruminicola</name>
    <dbReference type="NCBI Taxonomy" id="839"/>
    <lineage>
        <taxon>Bacteria</taxon>
        <taxon>Pseudomonadati</taxon>
        <taxon>Bacteroidota</taxon>
        <taxon>Bacteroidia</taxon>
        <taxon>Bacteroidales</taxon>
        <taxon>Prevotellaceae</taxon>
        <taxon>Xylanibacter</taxon>
    </lineage>
</organism>
<dbReference type="Pfam" id="PF01128">
    <property type="entry name" value="IspD"/>
    <property type="match status" value="1"/>
</dbReference>
<gene>
    <name evidence="3" type="ORF">SAMN05216354_2360</name>
</gene>
<dbReference type="Gene3D" id="3.90.550.10">
    <property type="entry name" value="Spore Coat Polysaccharide Biosynthesis Protein SpsA, Chain A"/>
    <property type="match status" value="1"/>
</dbReference>
<dbReference type="InterPro" id="IPR018294">
    <property type="entry name" value="ISPD_synthase_CS"/>
</dbReference>
<dbReference type="InterPro" id="IPR029044">
    <property type="entry name" value="Nucleotide-diphossugar_trans"/>
</dbReference>
<keyword evidence="2 3" id="KW-0548">Nucleotidyltransferase</keyword>
<accession>A0A1H5WID6</accession>
<dbReference type="AlphaFoldDB" id="A0A1H5WID6"/>
<dbReference type="InterPro" id="IPR050088">
    <property type="entry name" value="IspD/TarI_cytidylyltransf_bact"/>
</dbReference>
<dbReference type="SUPFAM" id="SSF53448">
    <property type="entry name" value="Nucleotide-diphospho-sugar transferases"/>
    <property type="match status" value="1"/>
</dbReference>
<dbReference type="NCBIfam" id="NF001183">
    <property type="entry name" value="PRK00155.1-3"/>
    <property type="match status" value="1"/>
</dbReference>
<dbReference type="EMBL" id="FNUV01000006">
    <property type="protein sequence ID" value="SEF99070.1"/>
    <property type="molecule type" value="Genomic_DNA"/>
</dbReference>
<dbReference type="GO" id="GO:0008299">
    <property type="term" value="P:isoprenoid biosynthetic process"/>
    <property type="evidence" value="ECO:0007669"/>
    <property type="project" value="InterPro"/>
</dbReference>
<protein>
    <submittedName>
        <fullName evidence="3">2-C-methyl-D-erythritol 4-phosphate cytidylyltransferase</fullName>
    </submittedName>
</protein>
<dbReference type="Proteomes" id="UP000236735">
    <property type="component" value="Unassembled WGS sequence"/>
</dbReference>
<dbReference type="PANTHER" id="PTHR32125:SF8">
    <property type="entry name" value="RIBITOL-5-PHOSPHATE CYTIDYLYLTRANSFERASE"/>
    <property type="match status" value="1"/>
</dbReference>
<name>A0A1H5WID6_XYLRU</name>
<evidence type="ECO:0000256" key="2">
    <source>
        <dbReference type="ARBA" id="ARBA00022695"/>
    </source>
</evidence>
<dbReference type="RefSeq" id="WP_103916054.1">
    <property type="nucleotide sequence ID" value="NZ_FNUV01000006.1"/>
</dbReference>
<proteinExistence type="predicted"/>
<dbReference type="GO" id="GO:0050518">
    <property type="term" value="F:2-C-methyl-D-erythritol 4-phosphate cytidylyltransferase activity"/>
    <property type="evidence" value="ECO:0007669"/>
    <property type="project" value="TreeGrafter"/>
</dbReference>
<evidence type="ECO:0000313" key="3">
    <source>
        <dbReference type="EMBL" id="SEF99070.1"/>
    </source>
</evidence>
<keyword evidence="1 3" id="KW-0808">Transferase</keyword>